<dbReference type="GO" id="GO:0016020">
    <property type="term" value="C:membrane"/>
    <property type="evidence" value="ECO:0007669"/>
    <property type="project" value="InterPro"/>
</dbReference>
<evidence type="ECO:0000256" key="3">
    <source>
        <dbReference type="SAM" id="MobiDB-lite"/>
    </source>
</evidence>
<proteinExistence type="inferred from homology"/>
<dbReference type="InterPro" id="IPR005199">
    <property type="entry name" value="Glyco_hydro_79"/>
</dbReference>
<name>A0AAW2QY08_9LAMI</name>
<dbReference type="InterPro" id="IPR005516">
    <property type="entry name" value="Remorin_C"/>
</dbReference>
<evidence type="ECO:0000313" key="5">
    <source>
        <dbReference type="EMBL" id="KAL0372499.1"/>
    </source>
</evidence>
<feature type="region of interest" description="Disordered" evidence="3">
    <location>
        <begin position="375"/>
        <end position="529"/>
    </location>
</feature>
<dbReference type="EMBL" id="JACGWM010000005">
    <property type="protein sequence ID" value="KAL0372499.1"/>
    <property type="molecule type" value="Genomic_DNA"/>
</dbReference>
<protein>
    <submittedName>
        <fullName evidence="5">Heparanase-like protein 1</fullName>
    </submittedName>
</protein>
<reference evidence="5" key="2">
    <citation type="journal article" date="2024" name="Plant">
        <title>Genomic evolution and insights into agronomic trait innovations of Sesamum species.</title>
        <authorList>
            <person name="Miao H."/>
            <person name="Wang L."/>
            <person name="Qu L."/>
            <person name="Liu H."/>
            <person name="Sun Y."/>
            <person name="Le M."/>
            <person name="Wang Q."/>
            <person name="Wei S."/>
            <person name="Zheng Y."/>
            <person name="Lin W."/>
            <person name="Duan Y."/>
            <person name="Cao H."/>
            <person name="Xiong S."/>
            <person name="Wang X."/>
            <person name="Wei L."/>
            <person name="Li C."/>
            <person name="Ma Q."/>
            <person name="Ju M."/>
            <person name="Zhao R."/>
            <person name="Li G."/>
            <person name="Mu C."/>
            <person name="Tian Q."/>
            <person name="Mei H."/>
            <person name="Zhang T."/>
            <person name="Gao T."/>
            <person name="Zhang H."/>
        </authorList>
    </citation>
    <scope>NUCLEOTIDE SEQUENCE</scope>
    <source>
        <strain evidence="5">KEN8</strain>
    </source>
</reference>
<feature type="region of interest" description="Disordered" evidence="3">
    <location>
        <begin position="314"/>
        <end position="340"/>
    </location>
</feature>
<feature type="compositionally biased region" description="Basic and acidic residues" evidence="3">
    <location>
        <begin position="427"/>
        <end position="444"/>
    </location>
</feature>
<dbReference type="GO" id="GO:0004566">
    <property type="term" value="F:beta-glucuronidase activity"/>
    <property type="evidence" value="ECO:0007669"/>
    <property type="project" value="TreeGrafter"/>
</dbReference>
<feature type="compositionally biased region" description="Basic and acidic residues" evidence="3">
    <location>
        <begin position="599"/>
        <end position="611"/>
    </location>
</feature>
<dbReference type="AlphaFoldDB" id="A0AAW2QY08"/>
<comment type="similarity">
    <text evidence="1">Belongs to the remorin family.</text>
</comment>
<evidence type="ECO:0000259" key="4">
    <source>
        <dbReference type="Pfam" id="PF03763"/>
    </source>
</evidence>
<accession>A0AAW2QY08</accession>
<feature type="domain" description="Remorin C-terminal" evidence="4">
    <location>
        <begin position="523"/>
        <end position="617"/>
    </location>
</feature>
<dbReference type="Pfam" id="PF03662">
    <property type="entry name" value="Glyco_hydro_79n"/>
    <property type="match status" value="1"/>
</dbReference>
<feature type="region of interest" description="Disordered" evidence="3">
    <location>
        <begin position="596"/>
        <end position="620"/>
    </location>
</feature>
<evidence type="ECO:0000256" key="1">
    <source>
        <dbReference type="ARBA" id="ARBA00005711"/>
    </source>
</evidence>
<comment type="similarity">
    <text evidence="2">Belongs to the glycosyl hydrolase 79 family.</text>
</comment>
<dbReference type="InterPro" id="IPR017853">
    <property type="entry name" value="GH"/>
</dbReference>
<feature type="compositionally biased region" description="Polar residues" evidence="3">
    <location>
        <begin position="446"/>
        <end position="461"/>
    </location>
</feature>
<reference evidence="5" key="1">
    <citation type="submission" date="2020-06" db="EMBL/GenBank/DDBJ databases">
        <authorList>
            <person name="Li T."/>
            <person name="Hu X."/>
            <person name="Zhang T."/>
            <person name="Song X."/>
            <person name="Zhang H."/>
            <person name="Dai N."/>
            <person name="Sheng W."/>
            <person name="Hou X."/>
            <person name="Wei L."/>
        </authorList>
    </citation>
    <scope>NUCLEOTIDE SEQUENCE</scope>
    <source>
        <strain evidence="5">KEN8</strain>
        <tissue evidence="5">Leaf</tissue>
    </source>
</reference>
<sequence length="710" mass="79903">NELCGSGVAARIGAEQYGKDVIVLKRLVQRLYPNPATRPKILGPAGFYDKQWFNTFLQTTGPNVVDGLTHHIYNLGAGVDPTLINKVQDPYFLDQIAETYREVSTSIKLFGPWSGAWVGEAGGAYNSGGKYVSHAFVDGFWYLDQLGMTSRFNHKVFCRQSLIGGNYGLLNTTTFVPNPDYYGALLWHRLMGTNVLSASHNGSPYLRVYSHCSKKTAGISLLLINMSNSTTFEVSIGDDTNSYHQQYRDTNKREEYHLTPKDSNILSDVLLLNGIPLKLTASSDIPAMNPQLVDARLPIKVTPDSIVFATENKESRGTVERKIPPQKTLPSGERKRSQSWLRRQFSRQMSWDNDFSALEYPTAVAAAAYAIQSLEESKSQDQNLTTYGPDKSLNKMRSKAEDTEETLRRNYKDPDIKMPISASRSKRMPEKAADPAPPSKDKISFVDTNKINSKKPANSADQMAPERAPSMGSPPPFADKHLDIREREKPETPPPTSDLPPTRWSMTQPVDPRRQTATKPGSADSMADAWEKEKMASIQERYERMRAIIDDWEINKKKKANRKMERIEAKPENKRAEALQNHHEEIKRIEEIAGGARAQAEKNRRKEELKTTKNQNKGDQLTGNRFKFWLAFAANPKQHMQNTAPGKLGPQRELCLPSTALGWQQLTTLVDNLDRPRFKIPALDHPEKEETGEIYVHSIMEINANGIKST</sequence>
<feature type="non-terminal residue" evidence="5">
    <location>
        <position position="1"/>
    </location>
</feature>
<dbReference type="Pfam" id="PF03763">
    <property type="entry name" value="Remorin_C"/>
    <property type="match status" value="1"/>
</dbReference>
<feature type="compositionally biased region" description="Basic and acidic residues" evidence="3">
    <location>
        <begin position="398"/>
        <end position="416"/>
    </location>
</feature>
<dbReference type="PANTHER" id="PTHR14363">
    <property type="entry name" value="HEPARANASE-RELATED"/>
    <property type="match status" value="1"/>
</dbReference>
<organism evidence="5">
    <name type="scientific">Sesamum calycinum</name>
    <dbReference type="NCBI Taxonomy" id="2727403"/>
    <lineage>
        <taxon>Eukaryota</taxon>
        <taxon>Viridiplantae</taxon>
        <taxon>Streptophyta</taxon>
        <taxon>Embryophyta</taxon>
        <taxon>Tracheophyta</taxon>
        <taxon>Spermatophyta</taxon>
        <taxon>Magnoliopsida</taxon>
        <taxon>eudicotyledons</taxon>
        <taxon>Gunneridae</taxon>
        <taxon>Pentapetalae</taxon>
        <taxon>asterids</taxon>
        <taxon>lamiids</taxon>
        <taxon>Lamiales</taxon>
        <taxon>Pedaliaceae</taxon>
        <taxon>Sesamum</taxon>
    </lineage>
</organism>
<comment type="caution">
    <text evidence="5">The sequence shown here is derived from an EMBL/GenBank/DDBJ whole genome shotgun (WGS) entry which is preliminary data.</text>
</comment>
<dbReference type="SUPFAM" id="SSF51445">
    <property type="entry name" value="(Trans)glycosidases"/>
    <property type="match status" value="1"/>
</dbReference>
<feature type="compositionally biased region" description="Basic and acidic residues" evidence="3">
    <location>
        <begin position="478"/>
        <end position="491"/>
    </location>
</feature>
<dbReference type="PANTHER" id="PTHR14363:SF13">
    <property type="entry name" value="OS07G0598400 PROTEIN"/>
    <property type="match status" value="1"/>
</dbReference>
<dbReference type="GO" id="GO:0009505">
    <property type="term" value="C:plant-type cell wall"/>
    <property type="evidence" value="ECO:0007669"/>
    <property type="project" value="TreeGrafter"/>
</dbReference>
<gene>
    <name evidence="5" type="ORF">Scaly_0931500</name>
</gene>
<evidence type="ECO:0000256" key="2">
    <source>
        <dbReference type="ARBA" id="ARBA00009800"/>
    </source>
</evidence>
<feature type="compositionally biased region" description="Basic and acidic residues" evidence="3">
    <location>
        <begin position="314"/>
        <end position="323"/>
    </location>
</feature>
<dbReference type="Gene3D" id="3.20.20.80">
    <property type="entry name" value="Glycosidases"/>
    <property type="match status" value="1"/>
</dbReference>